<evidence type="ECO:0000313" key="2">
    <source>
        <dbReference type="Proteomes" id="UP000318815"/>
    </source>
</evidence>
<proteinExistence type="predicted"/>
<dbReference type="Proteomes" id="UP000318815">
    <property type="component" value="Unassembled WGS sequence"/>
</dbReference>
<dbReference type="OrthoDB" id="674210at2"/>
<keyword evidence="2" id="KW-1185">Reference proteome</keyword>
<protein>
    <submittedName>
        <fullName evidence="1">Uncharacterized protein</fullName>
    </submittedName>
</protein>
<dbReference type="EMBL" id="VOHS01000001">
    <property type="protein sequence ID" value="TWW02533.1"/>
    <property type="molecule type" value="Genomic_DNA"/>
</dbReference>
<name>A0A5C6LZG5_9BACT</name>
<evidence type="ECO:0000313" key="1">
    <source>
        <dbReference type="EMBL" id="TWW02533.1"/>
    </source>
</evidence>
<sequence length="86" mass="9751">MRSFIAFLACTGFIVWAHSCEKRIVGVKIYGHKPGVTENEDEVRYSSFDQSHEHPLLLANIQTPVALDALFVNVQYGPTSELDWKK</sequence>
<comment type="caution">
    <text evidence="1">The sequence shown here is derived from an EMBL/GenBank/DDBJ whole genome shotgun (WGS) entry which is preliminary data.</text>
</comment>
<gene>
    <name evidence="1" type="ORF">FEF09_01620</name>
</gene>
<dbReference type="RefSeq" id="WP_146303249.1">
    <property type="nucleotide sequence ID" value="NZ_VOHS01000001.1"/>
</dbReference>
<reference evidence="1 2" key="1">
    <citation type="submission" date="2019-08" db="EMBL/GenBank/DDBJ databases">
        <title>Whole genome sequencing of chitin degrading bacteria Chitinophaga pinensis YS16.</title>
        <authorList>
            <person name="Singh R.P."/>
            <person name="Manchanda G."/>
            <person name="Maurya I.K."/>
            <person name="Joshi N.K."/>
            <person name="Srivastava A.K."/>
        </authorList>
    </citation>
    <scope>NUCLEOTIDE SEQUENCE [LARGE SCALE GENOMIC DNA]</scope>
    <source>
        <strain evidence="1 2">YS-16</strain>
    </source>
</reference>
<dbReference type="AlphaFoldDB" id="A0A5C6LZG5"/>
<accession>A0A5C6LZG5</accession>
<organism evidence="1 2">
    <name type="scientific">Chitinophaga pinensis</name>
    <dbReference type="NCBI Taxonomy" id="79329"/>
    <lineage>
        <taxon>Bacteria</taxon>
        <taxon>Pseudomonadati</taxon>
        <taxon>Bacteroidota</taxon>
        <taxon>Chitinophagia</taxon>
        <taxon>Chitinophagales</taxon>
        <taxon>Chitinophagaceae</taxon>
        <taxon>Chitinophaga</taxon>
    </lineage>
</organism>